<keyword evidence="1" id="KW-0732">Signal</keyword>
<evidence type="ECO:0000256" key="1">
    <source>
        <dbReference type="SAM" id="SignalP"/>
    </source>
</evidence>
<accession>A0ABT0GMK1</accession>
<protein>
    <submittedName>
        <fullName evidence="2">DUF3034 family protein</fullName>
    </submittedName>
</protein>
<feature type="chain" id="PRO_5046860366" evidence="1">
    <location>
        <begin position="39"/>
        <end position="303"/>
    </location>
</feature>
<keyword evidence="3" id="KW-1185">Reference proteome</keyword>
<dbReference type="InterPro" id="IPR021393">
    <property type="entry name" value="DUF3034"/>
</dbReference>
<comment type="caution">
    <text evidence="2">The sequence shown here is derived from an EMBL/GenBank/DDBJ whole genome shotgun (WGS) entry which is preliminary data.</text>
</comment>
<dbReference type="Proteomes" id="UP001431449">
    <property type="component" value="Unassembled WGS sequence"/>
</dbReference>
<dbReference type="Pfam" id="PF11231">
    <property type="entry name" value="DUF3034"/>
    <property type="match status" value="1"/>
</dbReference>
<proteinExistence type="predicted"/>
<reference evidence="2" key="1">
    <citation type="submission" date="2022-04" db="EMBL/GenBank/DDBJ databases">
        <title>Lysobacter sp. CAU 1642 isolated from sea sand.</title>
        <authorList>
            <person name="Kim W."/>
        </authorList>
    </citation>
    <scope>NUCLEOTIDE SEQUENCE</scope>
    <source>
        <strain evidence="2">CAU 1642</strain>
    </source>
</reference>
<organism evidence="2 3">
    <name type="scientific">Pseudomarimonas salicorniae</name>
    <dbReference type="NCBI Taxonomy" id="2933270"/>
    <lineage>
        <taxon>Bacteria</taxon>
        <taxon>Pseudomonadati</taxon>
        <taxon>Pseudomonadota</taxon>
        <taxon>Gammaproteobacteria</taxon>
        <taxon>Lysobacterales</taxon>
        <taxon>Lysobacteraceae</taxon>
        <taxon>Pseudomarimonas</taxon>
    </lineage>
</organism>
<evidence type="ECO:0000313" key="2">
    <source>
        <dbReference type="EMBL" id="MCK7595230.1"/>
    </source>
</evidence>
<feature type="signal peptide" evidence="1">
    <location>
        <begin position="1"/>
        <end position="38"/>
    </location>
</feature>
<dbReference type="EMBL" id="JALNMH010000015">
    <property type="protein sequence ID" value="MCK7595230.1"/>
    <property type="molecule type" value="Genomic_DNA"/>
</dbReference>
<gene>
    <name evidence="2" type="ORF">M0G41_16340</name>
</gene>
<dbReference type="RefSeq" id="WP_248211037.1">
    <property type="nucleotide sequence ID" value="NZ_JALNMH010000015.1"/>
</dbReference>
<evidence type="ECO:0000313" key="3">
    <source>
        <dbReference type="Proteomes" id="UP001431449"/>
    </source>
</evidence>
<sequence>MPSPSLPHRSIPPRSASKILALPLLLAAALAMPLDARAEGSRQLATGGASQIEGSAGGGLVPWAVIAGYGAREEIGVTAFATRANTGDYRLDVHGAAVGLFNRLELSVARQSLDLITLGPALGLPGASLDQDIIGAKLRLGGDVLYSRWPQWALGVQYKRQRSFTIPGVVGARDDSDYDLYTSATKVWLAGAGGYNLVGNATLRWSRANETGLLGFGGDRGNGRQLTAEASLAVLLERHWAVGAEFRQKRGHLSALPEDHWRNVFVGWFPNRHLSIVLAYVDLGTVATLDSQTGWYLSLTGGF</sequence>
<name>A0ABT0GMK1_9GAMM</name>